<dbReference type="PANTHER" id="PTHR34718">
    <property type="entry name" value="PHD-TYPE DOMAIN-CONTAINING PROTEIN"/>
    <property type="match status" value="1"/>
</dbReference>
<proteinExistence type="predicted"/>
<dbReference type="Proteomes" id="UP001044222">
    <property type="component" value="Chromosome 6"/>
</dbReference>
<evidence type="ECO:0000313" key="3">
    <source>
        <dbReference type="Proteomes" id="UP001044222"/>
    </source>
</evidence>
<feature type="compositionally biased region" description="Polar residues" evidence="1">
    <location>
        <begin position="30"/>
        <end position="39"/>
    </location>
</feature>
<feature type="compositionally biased region" description="Polar residues" evidence="1">
    <location>
        <begin position="58"/>
        <end position="73"/>
    </location>
</feature>
<evidence type="ECO:0000313" key="2">
    <source>
        <dbReference type="EMBL" id="KAG5847202.1"/>
    </source>
</evidence>
<reference evidence="2" key="1">
    <citation type="submission" date="2021-01" db="EMBL/GenBank/DDBJ databases">
        <title>A chromosome-scale assembly of European eel, Anguilla anguilla.</title>
        <authorList>
            <person name="Henkel C."/>
            <person name="Jong-Raadsen S.A."/>
            <person name="Dufour S."/>
            <person name="Weltzien F.-A."/>
            <person name="Palstra A.P."/>
            <person name="Pelster B."/>
            <person name="Spaink H.P."/>
            <person name="Van Den Thillart G.E."/>
            <person name="Jansen H."/>
            <person name="Zahm M."/>
            <person name="Klopp C."/>
            <person name="Cedric C."/>
            <person name="Louis A."/>
            <person name="Berthelot C."/>
            <person name="Parey E."/>
            <person name="Roest Crollius H."/>
            <person name="Montfort J."/>
            <person name="Robinson-Rechavi M."/>
            <person name="Bucao C."/>
            <person name="Bouchez O."/>
            <person name="Gislard M."/>
            <person name="Lluch J."/>
            <person name="Milhes M."/>
            <person name="Lampietro C."/>
            <person name="Lopez Roques C."/>
            <person name="Donnadieu C."/>
            <person name="Braasch I."/>
            <person name="Desvignes T."/>
            <person name="Postlethwait J."/>
            <person name="Bobe J."/>
            <person name="Guiguen Y."/>
            <person name="Dirks R."/>
        </authorList>
    </citation>
    <scope>NUCLEOTIDE SEQUENCE</scope>
    <source>
        <strain evidence="2">Tag_6206</strain>
        <tissue evidence="2">Liver</tissue>
    </source>
</reference>
<gene>
    <name evidence="2" type="ORF">ANANG_G00123520</name>
</gene>
<sequence length="278" mass="29871">MDGKPLKTRTPYASVKPLRMRSPAGRPTKETVSPPTESMHSGDPELHNFESGEDPLQVTCTVLQDSCASSPESGHSEDPKMLSSGSEEDALEDSDVVITGVQQGKACAALLNRRVEDFGPMVLSQHTCLDYKVIDHAQALMKVQHPYIGGLHATTSLALLSTVPTPAQGFVQILNVSANHWVTVSNVGCKVGTVNVFDSLGQQQTEDFIAQVTCLLAFPGRVSSCSGLMSKSRQVAQIVDCLLFRTVSLSAEVRIPPCSSTIRQLCGLISSLLFRLGF</sequence>
<dbReference type="EMBL" id="JAFIRN010000006">
    <property type="protein sequence ID" value="KAG5847202.1"/>
    <property type="molecule type" value="Genomic_DNA"/>
</dbReference>
<comment type="caution">
    <text evidence="2">The sequence shown here is derived from an EMBL/GenBank/DDBJ whole genome shotgun (WGS) entry which is preliminary data.</text>
</comment>
<protein>
    <submittedName>
        <fullName evidence="2">Uncharacterized protein</fullName>
    </submittedName>
</protein>
<name>A0A9D3MDW8_ANGAN</name>
<evidence type="ECO:0000256" key="1">
    <source>
        <dbReference type="SAM" id="MobiDB-lite"/>
    </source>
</evidence>
<feature type="compositionally biased region" description="Basic and acidic residues" evidence="1">
    <location>
        <begin position="40"/>
        <end position="50"/>
    </location>
</feature>
<dbReference type="PANTHER" id="PTHR34718:SF2">
    <property type="entry name" value="PHD-TYPE DOMAIN-CONTAINING PROTEIN"/>
    <property type="match status" value="1"/>
</dbReference>
<feature type="region of interest" description="Disordered" evidence="1">
    <location>
        <begin position="1"/>
        <end position="91"/>
    </location>
</feature>
<dbReference type="AlphaFoldDB" id="A0A9D3MDW8"/>
<keyword evidence="3" id="KW-1185">Reference proteome</keyword>
<accession>A0A9D3MDW8</accession>
<organism evidence="2 3">
    <name type="scientific">Anguilla anguilla</name>
    <name type="common">European freshwater eel</name>
    <name type="synonym">Muraena anguilla</name>
    <dbReference type="NCBI Taxonomy" id="7936"/>
    <lineage>
        <taxon>Eukaryota</taxon>
        <taxon>Metazoa</taxon>
        <taxon>Chordata</taxon>
        <taxon>Craniata</taxon>
        <taxon>Vertebrata</taxon>
        <taxon>Euteleostomi</taxon>
        <taxon>Actinopterygii</taxon>
        <taxon>Neopterygii</taxon>
        <taxon>Teleostei</taxon>
        <taxon>Anguilliformes</taxon>
        <taxon>Anguillidae</taxon>
        <taxon>Anguilla</taxon>
    </lineage>
</organism>